<dbReference type="SUPFAM" id="SSF81383">
    <property type="entry name" value="F-box domain"/>
    <property type="match status" value="1"/>
</dbReference>
<accession>A0A5N6NVK3</accession>
<name>A0A5N6NVK3_9ASTR</name>
<gene>
    <name evidence="4" type="ORF">E3N88_15500</name>
</gene>
<dbReference type="Proteomes" id="UP000326396">
    <property type="component" value="Linkage Group LG16"/>
</dbReference>
<dbReference type="InterPro" id="IPR036047">
    <property type="entry name" value="F-box-like_dom_sf"/>
</dbReference>
<organism evidence="4 5">
    <name type="scientific">Mikania micrantha</name>
    <name type="common">bitter vine</name>
    <dbReference type="NCBI Taxonomy" id="192012"/>
    <lineage>
        <taxon>Eukaryota</taxon>
        <taxon>Viridiplantae</taxon>
        <taxon>Streptophyta</taxon>
        <taxon>Embryophyta</taxon>
        <taxon>Tracheophyta</taxon>
        <taxon>Spermatophyta</taxon>
        <taxon>Magnoliopsida</taxon>
        <taxon>eudicotyledons</taxon>
        <taxon>Gunneridae</taxon>
        <taxon>Pentapetalae</taxon>
        <taxon>asterids</taxon>
        <taxon>campanulids</taxon>
        <taxon>Asterales</taxon>
        <taxon>Asteraceae</taxon>
        <taxon>Asteroideae</taxon>
        <taxon>Heliantheae alliance</taxon>
        <taxon>Eupatorieae</taxon>
        <taxon>Mikania</taxon>
    </lineage>
</organism>
<dbReference type="PANTHER" id="PTHR46344:SF14">
    <property type="entry name" value="KELCH-TYPE BETA PROPELLER, F-BOX-LIKE DOMAIN SUPERFAMILY"/>
    <property type="match status" value="1"/>
</dbReference>
<evidence type="ECO:0000313" key="4">
    <source>
        <dbReference type="EMBL" id="KAD5507797.1"/>
    </source>
</evidence>
<dbReference type="InterPro" id="IPR001810">
    <property type="entry name" value="F-box_dom"/>
</dbReference>
<dbReference type="OrthoDB" id="45365at2759"/>
<protein>
    <recommendedName>
        <fullName evidence="3">F-box domain-containing protein</fullName>
    </recommendedName>
</protein>
<keyword evidence="1" id="KW-0880">Kelch repeat</keyword>
<evidence type="ECO:0000259" key="3">
    <source>
        <dbReference type="Pfam" id="PF00646"/>
    </source>
</evidence>
<comment type="caution">
    <text evidence="4">The sequence shown here is derived from an EMBL/GenBank/DDBJ whole genome shotgun (WGS) entry which is preliminary data.</text>
</comment>
<keyword evidence="5" id="KW-1185">Reference proteome</keyword>
<dbReference type="EMBL" id="SZYD01000008">
    <property type="protein sequence ID" value="KAD5507797.1"/>
    <property type="molecule type" value="Genomic_DNA"/>
</dbReference>
<proteinExistence type="predicted"/>
<sequence>MSLVQKSGFTDVKDRFLESESCFEPLISDLPDDVALNCLLRLPVEFHSTGRTVCRRWCNLFGNKGRFFTERKEMGFKDPWLFVFSFNKCNGKIQWHVLDLVNLTLHTIPAMPCKEKVCLYSFRCVSVPGDGLMVVFGGVAADGDCPLNLAFQHSTETIHRCFHKVLNAMKSFSREVVVSISSNAIANTSERHTRLKQIFPGAIGASDGTLVHAVVPRYRGRGKGESYQNALAICDFDMIFTNIVIACFVVHNFIGKCNIHDQLFMDYKEITAFSEAHGGESDDEFIHDIE</sequence>
<reference evidence="4 5" key="1">
    <citation type="submission" date="2019-05" db="EMBL/GenBank/DDBJ databases">
        <title>Mikania micrantha, genome provides insights into the molecular mechanism of rapid growth.</title>
        <authorList>
            <person name="Liu B."/>
        </authorList>
    </citation>
    <scope>NUCLEOTIDE SEQUENCE [LARGE SCALE GENOMIC DNA]</scope>
    <source>
        <strain evidence="4">NLD-2019</strain>
        <tissue evidence="4">Leaf</tissue>
    </source>
</reference>
<evidence type="ECO:0000256" key="2">
    <source>
        <dbReference type="ARBA" id="ARBA00022737"/>
    </source>
</evidence>
<keyword evidence="2" id="KW-0677">Repeat</keyword>
<evidence type="ECO:0000313" key="5">
    <source>
        <dbReference type="Proteomes" id="UP000326396"/>
    </source>
</evidence>
<dbReference type="PANTHER" id="PTHR46344">
    <property type="entry name" value="OS02G0202900 PROTEIN"/>
    <property type="match status" value="1"/>
</dbReference>
<evidence type="ECO:0000256" key="1">
    <source>
        <dbReference type="ARBA" id="ARBA00022441"/>
    </source>
</evidence>
<dbReference type="Pfam" id="PF00646">
    <property type="entry name" value="F-box"/>
    <property type="match status" value="1"/>
</dbReference>
<feature type="domain" description="F-box" evidence="3">
    <location>
        <begin position="27"/>
        <end position="66"/>
    </location>
</feature>
<dbReference type="AlphaFoldDB" id="A0A5N6NVK3"/>